<feature type="region of interest" description="Disordered" evidence="1">
    <location>
        <begin position="1"/>
        <end position="67"/>
    </location>
</feature>
<comment type="caution">
    <text evidence="2">The sequence shown here is derived from an EMBL/GenBank/DDBJ whole genome shotgun (WGS) entry which is preliminary data.</text>
</comment>
<feature type="compositionally biased region" description="Basic residues" evidence="1">
    <location>
        <begin position="1"/>
        <end position="19"/>
    </location>
</feature>
<evidence type="ECO:0000256" key="1">
    <source>
        <dbReference type="SAM" id="MobiDB-lite"/>
    </source>
</evidence>
<gene>
    <name evidence="2" type="ORF">B296_00039765</name>
</gene>
<proteinExistence type="predicted"/>
<feature type="non-terminal residue" evidence="2">
    <location>
        <position position="1"/>
    </location>
</feature>
<evidence type="ECO:0000313" key="2">
    <source>
        <dbReference type="EMBL" id="RRT34973.1"/>
    </source>
</evidence>
<dbReference type="Proteomes" id="UP000287651">
    <property type="component" value="Unassembled WGS sequence"/>
</dbReference>
<accession>A0A426X671</accession>
<feature type="compositionally biased region" description="Basic residues" evidence="1">
    <location>
        <begin position="58"/>
        <end position="67"/>
    </location>
</feature>
<dbReference type="EMBL" id="AMZH03025781">
    <property type="protein sequence ID" value="RRT34973.1"/>
    <property type="molecule type" value="Genomic_DNA"/>
</dbReference>
<dbReference type="AlphaFoldDB" id="A0A426X671"/>
<feature type="compositionally biased region" description="Low complexity" evidence="1">
    <location>
        <begin position="21"/>
        <end position="32"/>
    </location>
</feature>
<evidence type="ECO:0000313" key="3">
    <source>
        <dbReference type="Proteomes" id="UP000287651"/>
    </source>
</evidence>
<protein>
    <submittedName>
        <fullName evidence="2">Uncharacterized protein</fullName>
    </submittedName>
</protein>
<reference evidence="2 3" key="1">
    <citation type="journal article" date="2014" name="Agronomy (Basel)">
        <title>A Draft Genome Sequence for Ensete ventricosum, the Drought-Tolerant Tree Against Hunger.</title>
        <authorList>
            <person name="Harrison J."/>
            <person name="Moore K.A."/>
            <person name="Paszkiewicz K."/>
            <person name="Jones T."/>
            <person name="Grant M."/>
            <person name="Ambacheew D."/>
            <person name="Muzemil S."/>
            <person name="Studholme D.J."/>
        </authorList>
    </citation>
    <scope>NUCLEOTIDE SEQUENCE [LARGE SCALE GENOMIC DNA]</scope>
</reference>
<sequence>SCRGSARARQHRSPVRCHPRAAAPAVGAAAHADSVQRRRLHRATRRHSEGRGRGLGHPFKKRMIIPL</sequence>
<organism evidence="2 3">
    <name type="scientific">Ensete ventricosum</name>
    <name type="common">Abyssinian banana</name>
    <name type="synonym">Musa ensete</name>
    <dbReference type="NCBI Taxonomy" id="4639"/>
    <lineage>
        <taxon>Eukaryota</taxon>
        <taxon>Viridiplantae</taxon>
        <taxon>Streptophyta</taxon>
        <taxon>Embryophyta</taxon>
        <taxon>Tracheophyta</taxon>
        <taxon>Spermatophyta</taxon>
        <taxon>Magnoliopsida</taxon>
        <taxon>Liliopsida</taxon>
        <taxon>Zingiberales</taxon>
        <taxon>Musaceae</taxon>
        <taxon>Ensete</taxon>
    </lineage>
</organism>
<name>A0A426X671_ENSVE</name>